<sequence>MIVEFYKLQDGTKPAGLFIKTIEDQKLKAKVIRSVKLLEKFGTSLGEPDSKYLGEGIFELRTIHGNDIARCLYFFTVGDKAIVTNGLIKKTEKTPRNVIETSKKYRNGYERRIKDGRY</sequence>
<dbReference type="AlphaFoldDB" id="E0S0X5"/>
<organism evidence="1 2">
    <name type="scientific">Butyrivibrio proteoclasticus (strain ATCC 51982 / DSM 14932 / B316)</name>
    <name type="common">Clostridium proteoclasticum</name>
    <dbReference type="NCBI Taxonomy" id="515622"/>
    <lineage>
        <taxon>Bacteria</taxon>
        <taxon>Bacillati</taxon>
        <taxon>Bacillota</taxon>
        <taxon>Clostridia</taxon>
        <taxon>Lachnospirales</taxon>
        <taxon>Lachnospiraceae</taxon>
        <taxon>Butyrivibrio</taxon>
    </lineage>
</organism>
<dbReference type="eggNOG" id="COG4679">
    <property type="taxonomic scope" value="Bacteria"/>
</dbReference>
<dbReference type="KEGG" id="bpb:bpr_I0707"/>
<dbReference type="HOGENOM" id="CLU_122734_0_1_9"/>
<accession>E0S0X5</accession>
<evidence type="ECO:0000313" key="1">
    <source>
        <dbReference type="EMBL" id="ADL33450.1"/>
    </source>
</evidence>
<name>E0S0X5_BUTPB</name>
<gene>
    <name evidence="1" type="ordered locus">bpr_I0707</name>
</gene>
<proteinExistence type="predicted"/>
<dbReference type="RefSeq" id="WP_013280106.1">
    <property type="nucleotide sequence ID" value="NC_014387.1"/>
</dbReference>
<reference evidence="1 2" key="1">
    <citation type="journal article" date="2010" name="PLoS ONE">
        <title>The glycobiome of the rumen bacterium Butyrivibrio proteoclasticus B316(T) highlights adaptation to a polysaccharide-rich environment.</title>
        <authorList>
            <person name="Kelly W.J."/>
            <person name="Leahy S.C."/>
            <person name="Altermann E."/>
            <person name="Yeoman C.J."/>
            <person name="Dunne J.C."/>
            <person name="Kong Z."/>
            <person name="Pacheco D.M."/>
            <person name="Li D."/>
            <person name="Noel S.J."/>
            <person name="Moon C.D."/>
            <person name="Cookson A.L."/>
            <person name="Attwood G.T."/>
        </authorList>
    </citation>
    <scope>NUCLEOTIDE SEQUENCE [LARGE SCALE GENOMIC DNA]</scope>
    <source>
        <strain evidence="2">ATCC 51982 / DSM 14932 / B316</strain>
    </source>
</reference>
<dbReference type="STRING" id="515622.bpr_I0707"/>
<dbReference type="EMBL" id="CP001810">
    <property type="protein sequence ID" value="ADL33450.1"/>
    <property type="molecule type" value="Genomic_DNA"/>
</dbReference>
<dbReference type="Pfam" id="PF05973">
    <property type="entry name" value="Gp49"/>
    <property type="match status" value="1"/>
</dbReference>
<keyword evidence="2" id="KW-1185">Reference proteome</keyword>
<evidence type="ECO:0008006" key="3">
    <source>
        <dbReference type="Google" id="ProtNLM"/>
    </source>
</evidence>
<evidence type="ECO:0000313" key="2">
    <source>
        <dbReference type="Proteomes" id="UP000001299"/>
    </source>
</evidence>
<dbReference type="InterPro" id="IPR009241">
    <property type="entry name" value="HigB-like"/>
</dbReference>
<dbReference type="Proteomes" id="UP000001299">
    <property type="component" value="Chromosome 1"/>
</dbReference>
<protein>
    <recommendedName>
        <fullName evidence="3">Phage-related protein</fullName>
    </recommendedName>
</protein>